<organism evidence="1 2">
    <name type="scientific">Rhizoclosmatium globosum</name>
    <dbReference type="NCBI Taxonomy" id="329046"/>
    <lineage>
        <taxon>Eukaryota</taxon>
        <taxon>Fungi</taxon>
        <taxon>Fungi incertae sedis</taxon>
        <taxon>Chytridiomycota</taxon>
        <taxon>Chytridiomycota incertae sedis</taxon>
        <taxon>Chytridiomycetes</taxon>
        <taxon>Chytridiales</taxon>
        <taxon>Chytriomycetaceae</taxon>
        <taxon>Rhizoclosmatium</taxon>
    </lineage>
</organism>
<dbReference type="GO" id="GO:1990811">
    <property type="term" value="C:MWP complex"/>
    <property type="evidence" value="ECO:0007669"/>
    <property type="project" value="TreeGrafter"/>
</dbReference>
<keyword evidence="2" id="KW-1185">Reference proteome</keyword>
<evidence type="ECO:0000313" key="1">
    <source>
        <dbReference type="EMBL" id="ORY45197.1"/>
    </source>
</evidence>
<evidence type="ECO:0000313" key="2">
    <source>
        <dbReference type="Proteomes" id="UP000193642"/>
    </source>
</evidence>
<dbReference type="Gene3D" id="2.130.10.10">
    <property type="entry name" value="YVTN repeat-like/Quinoprotein amine dehydrogenase"/>
    <property type="match status" value="2"/>
</dbReference>
<dbReference type="InterPro" id="IPR001680">
    <property type="entry name" value="WD40_rpt"/>
</dbReference>
<dbReference type="AlphaFoldDB" id="A0A1Y2CE81"/>
<dbReference type="SMART" id="SM00320">
    <property type="entry name" value="WD40"/>
    <property type="match status" value="2"/>
</dbReference>
<dbReference type="PANTHER" id="PTHR16220:SF0">
    <property type="entry name" value="WD REPEAT-CONTAINING PROTEIN WRAP73"/>
    <property type="match status" value="1"/>
</dbReference>
<dbReference type="STRING" id="329046.A0A1Y2CE81"/>
<sequence length="274" mass="30382">MPLSIDFSELYRATSPHLLATAVEHRLVVRDAETLQIAALFSCSANVDVVAWAADSQLVAVASKAKKCAQIWSIVDPDWKCCIDEGVSGLSNILWSPDARHLLVFSDFQLRITVWSLVSKEAVYIQYPKYSNKGYAFGMTAATLLSQSVKTARILFQYMMPMTGRFSRYNLTETGFNSSMDVNGSKGHGTLSVETTDLEDIAWSPDGRFIAMWDTILEYKVLIYSPDGRLISSYSAYENGLGIKGVSWSPSAQFLAVGSFDEKLRLINNMTGNH</sequence>
<dbReference type="InterPro" id="IPR052778">
    <property type="entry name" value="Centrosome-WD_assoc"/>
</dbReference>
<dbReference type="GO" id="GO:1990810">
    <property type="term" value="P:microtubule anchoring at mitotic spindle pole body"/>
    <property type="evidence" value="ECO:0007669"/>
    <property type="project" value="TreeGrafter"/>
</dbReference>
<protein>
    <submittedName>
        <fullName evidence="1">YVTN repeat-like/Quino protein amine dehydrogenase</fullName>
    </submittedName>
</protein>
<comment type="caution">
    <text evidence="1">The sequence shown here is derived from an EMBL/GenBank/DDBJ whole genome shotgun (WGS) entry which is preliminary data.</text>
</comment>
<dbReference type="PANTHER" id="PTHR16220">
    <property type="entry name" value="WD REPEAT PROTEIN 8-RELATED"/>
    <property type="match status" value="1"/>
</dbReference>
<name>A0A1Y2CE81_9FUNG</name>
<dbReference type="OrthoDB" id="308690at2759"/>
<dbReference type="Proteomes" id="UP000193642">
    <property type="component" value="Unassembled WGS sequence"/>
</dbReference>
<dbReference type="InterPro" id="IPR015943">
    <property type="entry name" value="WD40/YVTN_repeat-like_dom_sf"/>
</dbReference>
<dbReference type="GO" id="GO:0005815">
    <property type="term" value="C:microtubule organizing center"/>
    <property type="evidence" value="ECO:0007669"/>
    <property type="project" value="TreeGrafter"/>
</dbReference>
<proteinExistence type="predicted"/>
<accession>A0A1Y2CE81</accession>
<dbReference type="Pfam" id="PF00400">
    <property type="entry name" value="WD40"/>
    <property type="match status" value="1"/>
</dbReference>
<dbReference type="EMBL" id="MCGO01000020">
    <property type="protein sequence ID" value="ORY45197.1"/>
    <property type="molecule type" value="Genomic_DNA"/>
</dbReference>
<reference evidence="1 2" key="1">
    <citation type="submission" date="2016-07" db="EMBL/GenBank/DDBJ databases">
        <title>Pervasive Adenine N6-methylation of Active Genes in Fungi.</title>
        <authorList>
            <consortium name="DOE Joint Genome Institute"/>
            <person name="Mondo S.J."/>
            <person name="Dannebaum R.O."/>
            <person name="Kuo R.C."/>
            <person name="Labutti K."/>
            <person name="Haridas S."/>
            <person name="Kuo A."/>
            <person name="Salamov A."/>
            <person name="Ahrendt S.R."/>
            <person name="Lipzen A."/>
            <person name="Sullivan W."/>
            <person name="Andreopoulos W.B."/>
            <person name="Clum A."/>
            <person name="Lindquist E."/>
            <person name="Daum C."/>
            <person name="Ramamoorthy G.K."/>
            <person name="Gryganskyi A."/>
            <person name="Culley D."/>
            <person name="Magnuson J.K."/>
            <person name="James T.Y."/>
            <person name="O'Malley M.A."/>
            <person name="Stajich J.E."/>
            <person name="Spatafora J.W."/>
            <person name="Visel A."/>
            <person name="Grigoriev I.V."/>
        </authorList>
    </citation>
    <scope>NUCLEOTIDE SEQUENCE [LARGE SCALE GENOMIC DNA]</scope>
    <source>
        <strain evidence="1 2">JEL800</strain>
    </source>
</reference>
<dbReference type="SUPFAM" id="SSF101908">
    <property type="entry name" value="Putative isomerase YbhE"/>
    <property type="match status" value="1"/>
</dbReference>
<gene>
    <name evidence="1" type="ORF">BCR33DRAFT_784614</name>
</gene>